<accession>A0A225WI49</accession>
<dbReference type="EMBL" id="NBNE01000913">
    <property type="protein sequence ID" value="OWZ16540.1"/>
    <property type="molecule type" value="Genomic_DNA"/>
</dbReference>
<organism evidence="1 2">
    <name type="scientific">Phytophthora megakarya</name>
    <dbReference type="NCBI Taxonomy" id="4795"/>
    <lineage>
        <taxon>Eukaryota</taxon>
        <taxon>Sar</taxon>
        <taxon>Stramenopiles</taxon>
        <taxon>Oomycota</taxon>
        <taxon>Peronosporomycetes</taxon>
        <taxon>Peronosporales</taxon>
        <taxon>Peronosporaceae</taxon>
        <taxon>Phytophthora</taxon>
    </lineage>
</organism>
<sequence>MSDCERRFHLSAMIALSQIVEGMYAKSLSALRLVCNKPLQVYYVMGDADDGRFNVVQQVIGRANIYNMNELTANTLRKDIYDLHFAEGPQDFIYICQLVLPRWRVAVQTAGFVDSFKKVWMSGKFIPWQYFQSPSAYATTNNPAKQFNQVLKRDYTL</sequence>
<name>A0A225WI49_9STRA</name>
<proteinExistence type="predicted"/>
<dbReference type="OrthoDB" id="92033at2759"/>
<keyword evidence="2" id="KW-1185">Reference proteome</keyword>
<gene>
    <name evidence="1" type="ORF">PHMEG_0009653</name>
</gene>
<dbReference type="Proteomes" id="UP000198211">
    <property type="component" value="Unassembled WGS sequence"/>
</dbReference>
<comment type="caution">
    <text evidence="1">The sequence shown here is derived from an EMBL/GenBank/DDBJ whole genome shotgun (WGS) entry which is preliminary data.</text>
</comment>
<evidence type="ECO:0000313" key="1">
    <source>
        <dbReference type="EMBL" id="OWZ16540.1"/>
    </source>
</evidence>
<reference evidence="2" key="1">
    <citation type="submission" date="2017-03" db="EMBL/GenBank/DDBJ databases">
        <title>Phytopthora megakarya and P. palmivora, two closely related causual agents of cacao black pod achieved similar genome size and gene model numbers by different mechanisms.</title>
        <authorList>
            <person name="Ali S."/>
            <person name="Shao J."/>
            <person name="Larry D.J."/>
            <person name="Kronmiller B."/>
            <person name="Shen D."/>
            <person name="Strem M.D."/>
            <person name="Melnick R.L."/>
            <person name="Guiltinan M.J."/>
            <person name="Tyler B.M."/>
            <person name="Meinhardt L.W."/>
            <person name="Bailey B.A."/>
        </authorList>
    </citation>
    <scope>NUCLEOTIDE SEQUENCE [LARGE SCALE GENOMIC DNA]</scope>
    <source>
        <strain evidence="2">zdho120</strain>
    </source>
</reference>
<protein>
    <submittedName>
        <fullName evidence="1">Uncharacterized protein</fullName>
    </submittedName>
</protein>
<evidence type="ECO:0000313" key="2">
    <source>
        <dbReference type="Proteomes" id="UP000198211"/>
    </source>
</evidence>
<dbReference type="AlphaFoldDB" id="A0A225WI49"/>